<sequence length="127" mass="14800">MAEPSHTTRKKQEMLSFLSESFKQKIQHVPIQEEVQNDIQRIMLALGYAIALTPTGNTAFTLQTQYKGIEVRVWVMNELQNGCPSSLLETVWVGYYTHGDQREMVEDFEYPRLMDYLQKIHPEIFSS</sequence>
<accession>A0A8G2CAY3</accession>
<dbReference type="Proteomes" id="UP000184001">
    <property type="component" value="Unassembled WGS sequence"/>
</dbReference>
<gene>
    <name evidence="1" type="ORF">SAMN05660830_02424</name>
</gene>
<proteinExistence type="predicted"/>
<reference evidence="1 2" key="1">
    <citation type="submission" date="2016-11" db="EMBL/GenBank/DDBJ databases">
        <authorList>
            <person name="Varghese N."/>
            <person name="Submissions S."/>
        </authorList>
    </citation>
    <scope>NUCLEOTIDE SEQUENCE [LARGE SCALE GENOMIC DNA]</scope>
    <source>
        <strain evidence="1 2">DSM 17919</strain>
    </source>
</reference>
<comment type="caution">
    <text evidence="1">The sequence shown here is derived from an EMBL/GenBank/DDBJ whole genome shotgun (WGS) entry which is preliminary data.</text>
</comment>
<dbReference type="AlphaFoldDB" id="A0A8G2CAY3"/>
<dbReference type="EMBL" id="FQZR01000005">
    <property type="protein sequence ID" value="SHJ41875.1"/>
    <property type="molecule type" value="Genomic_DNA"/>
</dbReference>
<dbReference type="RefSeq" id="WP_020001099.1">
    <property type="nucleotide sequence ID" value="NZ_CP192217.1"/>
</dbReference>
<name>A0A8G2CAY3_9BACT</name>
<evidence type="ECO:0000313" key="1">
    <source>
        <dbReference type="EMBL" id="SHJ41875.1"/>
    </source>
</evidence>
<evidence type="ECO:0000313" key="2">
    <source>
        <dbReference type="Proteomes" id="UP000184001"/>
    </source>
</evidence>
<protein>
    <submittedName>
        <fullName evidence="1">Uncharacterized protein</fullName>
    </submittedName>
</protein>
<organism evidence="1 2">
    <name type="scientific">Halodesulfovibrio aestuarii</name>
    <dbReference type="NCBI Taxonomy" id="126333"/>
    <lineage>
        <taxon>Bacteria</taxon>
        <taxon>Pseudomonadati</taxon>
        <taxon>Thermodesulfobacteriota</taxon>
        <taxon>Desulfovibrionia</taxon>
        <taxon>Desulfovibrionales</taxon>
        <taxon>Desulfovibrionaceae</taxon>
        <taxon>Halodesulfovibrio</taxon>
    </lineage>
</organism>